<keyword evidence="10" id="KW-0675">Receptor</keyword>
<dbReference type="PANTHER" id="PTHR10131:SF138">
    <property type="entry name" value="RE66324P"/>
    <property type="match status" value="1"/>
</dbReference>
<organism evidence="10">
    <name type="scientific">Ixodes ricinus</name>
    <name type="common">Common tick</name>
    <name type="synonym">Acarus ricinus</name>
    <dbReference type="NCBI Taxonomy" id="34613"/>
    <lineage>
        <taxon>Eukaryota</taxon>
        <taxon>Metazoa</taxon>
        <taxon>Ecdysozoa</taxon>
        <taxon>Arthropoda</taxon>
        <taxon>Chelicerata</taxon>
        <taxon>Arachnida</taxon>
        <taxon>Acari</taxon>
        <taxon>Parasitiformes</taxon>
        <taxon>Ixodida</taxon>
        <taxon>Ixodoidea</taxon>
        <taxon>Ixodidae</taxon>
        <taxon>Ixodinae</taxon>
        <taxon>Ixodes</taxon>
    </lineage>
</organism>
<dbReference type="SUPFAM" id="SSF57850">
    <property type="entry name" value="RING/U-box"/>
    <property type="match status" value="1"/>
</dbReference>
<dbReference type="Gene3D" id="2.60.210.10">
    <property type="entry name" value="Apoptosis, Tumor Necrosis Factor Receptor Associated Protein 2, Chain A"/>
    <property type="match status" value="1"/>
</dbReference>
<dbReference type="SUPFAM" id="SSF49599">
    <property type="entry name" value="TRAF domain-like"/>
    <property type="match status" value="2"/>
</dbReference>
<keyword evidence="3 7" id="KW-0479">Metal-binding</keyword>
<accession>A0A131XWP0</accession>
<evidence type="ECO:0000313" key="10">
    <source>
        <dbReference type="EMBL" id="JAP70500.1"/>
    </source>
</evidence>
<evidence type="ECO:0000256" key="1">
    <source>
        <dbReference type="ARBA" id="ARBA00004496"/>
    </source>
</evidence>
<comment type="subcellular location">
    <subcellularLocation>
        <location evidence="1">Cytoplasm</location>
    </subcellularLocation>
</comment>
<evidence type="ECO:0000259" key="9">
    <source>
        <dbReference type="PROSITE" id="PS50145"/>
    </source>
</evidence>
<dbReference type="InterPro" id="IPR008974">
    <property type="entry name" value="TRAF-like"/>
</dbReference>
<dbReference type="GO" id="GO:0005164">
    <property type="term" value="F:tumor necrosis factor receptor binding"/>
    <property type="evidence" value="ECO:0007669"/>
    <property type="project" value="TreeGrafter"/>
</dbReference>
<evidence type="ECO:0000256" key="6">
    <source>
        <dbReference type="ARBA" id="ARBA00022833"/>
    </source>
</evidence>
<proteinExistence type="evidence at transcript level"/>
<feature type="domain" description="TRAF-type" evidence="9">
    <location>
        <begin position="112"/>
        <end position="143"/>
    </location>
</feature>
<feature type="zinc finger region" description="TRAF-type" evidence="7">
    <location>
        <begin position="112"/>
        <end position="143"/>
    </location>
</feature>
<keyword evidence="2" id="KW-0963">Cytoplasm</keyword>
<evidence type="ECO:0000259" key="8">
    <source>
        <dbReference type="PROSITE" id="PS50089"/>
    </source>
</evidence>
<evidence type="ECO:0000256" key="7">
    <source>
        <dbReference type="PROSITE-ProRule" id="PRU00207"/>
    </source>
</evidence>
<dbReference type="GO" id="GO:0009898">
    <property type="term" value="C:cytoplasmic side of plasma membrane"/>
    <property type="evidence" value="ECO:0007669"/>
    <property type="project" value="TreeGrafter"/>
</dbReference>
<dbReference type="InterPro" id="IPR001841">
    <property type="entry name" value="Znf_RING"/>
</dbReference>
<dbReference type="GO" id="GO:0005737">
    <property type="term" value="C:cytoplasm"/>
    <property type="evidence" value="ECO:0007669"/>
    <property type="project" value="UniProtKB-SubCell"/>
</dbReference>
<dbReference type="GO" id="GO:0043122">
    <property type="term" value="P:regulation of canonical NF-kappaB signal transduction"/>
    <property type="evidence" value="ECO:0007669"/>
    <property type="project" value="TreeGrafter"/>
</dbReference>
<dbReference type="Gene3D" id="3.30.40.10">
    <property type="entry name" value="Zinc/RING finger domain, C3HC4 (zinc finger)"/>
    <property type="match status" value="2"/>
</dbReference>
<dbReference type="InterPro" id="IPR013083">
    <property type="entry name" value="Znf_RING/FYVE/PHD"/>
</dbReference>
<dbReference type="PROSITE" id="PS50145">
    <property type="entry name" value="ZF_TRAF"/>
    <property type="match status" value="1"/>
</dbReference>
<evidence type="ECO:0000256" key="3">
    <source>
        <dbReference type="ARBA" id="ARBA00022723"/>
    </source>
</evidence>
<evidence type="ECO:0000256" key="2">
    <source>
        <dbReference type="ARBA" id="ARBA00022490"/>
    </source>
</evidence>
<name>A0A131XWP0_IXORI</name>
<dbReference type="EMBL" id="GEFM01005296">
    <property type="protein sequence ID" value="JAP70500.1"/>
    <property type="molecule type" value="mRNA"/>
</dbReference>
<dbReference type="InterPro" id="IPR001293">
    <property type="entry name" value="Znf_TRAF"/>
</dbReference>
<evidence type="ECO:0000256" key="5">
    <source>
        <dbReference type="ARBA" id="ARBA00022771"/>
    </source>
</evidence>
<dbReference type="PANTHER" id="PTHR10131">
    <property type="entry name" value="TNF RECEPTOR ASSOCIATED FACTOR"/>
    <property type="match status" value="1"/>
</dbReference>
<keyword evidence="5 7" id="KW-0863">Zinc-finger</keyword>
<sequence>MRSFCVSRFSDALDWRPILFQDPAITHSACAVCGLVSLKAIRLACGHMLCSECHEDCSRQGSTCPIDDEFFGDDDCVRLDVSVGFIAKRRVACWNKSNGCNFEGPFCGLLKHYVDCAFHVVSCPQCEVSVLRSDIVGHCKHGCHVPAVGPVVDTDRATRGYESIEQASNEIKEALGKLSEDLSGLHTSLNLCREEVRKAERSLTEQLESQSATLIEHFSRLQMEGPSLAARGLSDVGGGVEKGCQAGNLSAHAERPLNAAESTCQRLRPYHQGNTFHWYLKGFAALIEAARMIGLVQTESPRHYLSGYNMSVGCSFIDTVFGTVTFHFNFYPGSYDSSLQWPFCKAVRIGVIYSADGNLSRFSTIDMSKDDGLKKAEGAPCRSGGYTQPWSLLGLECSGFVESDTLHFSFEFV</sequence>
<reference evidence="10" key="1">
    <citation type="submission" date="2016-02" db="EMBL/GenBank/DDBJ databases">
        <title>RNAseq analyses of the midgut from blood- or serum-fed Ixodes ricinus ticks.</title>
        <authorList>
            <person name="Perner J."/>
            <person name="Provaznik J."/>
            <person name="Schrenkova J."/>
            <person name="Urbanova V."/>
            <person name="Ribeiro J.M."/>
            <person name="Kopacek P."/>
        </authorList>
    </citation>
    <scope>NUCLEOTIDE SEQUENCE</scope>
    <source>
        <tissue evidence="10">Gut</tissue>
    </source>
</reference>
<feature type="domain" description="RING-type" evidence="8">
    <location>
        <begin position="30"/>
        <end position="68"/>
    </location>
</feature>
<evidence type="ECO:0000256" key="4">
    <source>
        <dbReference type="ARBA" id="ARBA00022737"/>
    </source>
</evidence>
<dbReference type="AlphaFoldDB" id="A0A131XWP0"/>
<keyword evidence="6 7" id="KW-0862">Zinc</keyword>
<protein>
    <submittedName>
        <fullName evidence="10">Putative tnf receptor-associated factor</fullName>
    </submittedName>
</protein>
<dbReference type="GO" id="GO:0008270">
    <property type="term" value="F:zinc ion binding"/>
    <property type="evidence" value="ECO:0007669"/>
    <property type="project" value="UniProtKB-KW"/>
</dbReference>
<dbReference type="PROSITE" id="PS50089">
    <property type="entry name" value="ZF_RING_2"/>
    <property type="match status" value="1"/>
</dbReference>
<keyword evidence="4" id="KW-0677">Repeat</keyword>